<keyword evidence="8" id="KW-1185">Reference proteome</keyword>
<evidence type="ECO:0000313" key="8">
    <source>
        <dbReference type="Proteomes" id="UP001445076"/>
    </source>
</evidence>
<evidence type="ECO:0000256" key="4">
    <source>
        <dbReference type="ARBA" id="ARBA00022729"/>
    </source>
</evidence>
<keyword evidence="5" id="KW-0325">Glycoprotein</keyword>
<feature type="signal peptide" evidence="6">
    <location>
        <begin position="1"/>
        <end position="23"/>
    </location>
</feature>
<dbReference type="GO" id="GO:0016671">
    <property type="term" value="F:oxidoreductase activity, acting on a sulfur group of donors, disulfide as acceptor"/>
    <property type="evidence" value="ECO:0007669"/>
    <property type="project" value="InterPro"/>
</dbReference>
<dbReference type="Proteomes" id="UP001445076">
    <property type="component" value="Unassembled WGS sequence"/>
</dbReference>
<dbReference type="Pfam" id="PF03227">
    <property type="entry name" value="GILT"/>
    <property type="match status" value="1"/>
</dbReference>
<dbReference type="GO" id="GO:0005576">
    <property type="term" value="C:extracellular region"/>
    <property type="evidence" value="ECO:0007669"/>
    <property type="project" value="UniProtKB-SubCell"/>
</dbReference>
<dbReference type="AlphaFoldDB" id="A0AAW0WB81"/>
<evidence type="ECO:0000313" key="7">
    <source>
        <dbReference type="EMBL" id="KAK8728642.1"/>
    </source>
</evidence>
<sequence length="208" mass="23316">GMGGVSVSVLLLLLHQLYTLTTANTEAPKVKVSVYYETLCPDSQRFIVQQLYPVWRDLKDIIQLDIHSFGKTVEYDGGSRFTCQHGSRECRANTMLTCAKKYIADESQFLDFVKCVMSRFTGTDAGPVCANETRVEFEEIQRCYGGAEGLALQHQLSLHQAALSPSLDYVPWILVNQVFTRHQLRAAQYNLRAVVCATYEGATPAMCF</sequence>
<comment type="similarity">
    <text evidence="2">Belongs to the GILT family.</text>
</comment>
<name>A0AAW0WB81_CHEQU</name>
<feature type="non-terminal residue" evidence="7">
    <location>
        <position position="1"/>
    </location>
</feature>
<dbReference type="EMBL" id="JARKIK010000071">
    <property type="protein sequence ID" value="KAK8728642.1"/>
    <property type="molecule type" value="Genomic_DNA"/>
</dbReference>
<feature type="chain" id="PRO_5043844518" description="Gamma-interferon inducible lysosomal thiol reductase" evidence="6">
    <location>
        <begin position="24"/>
        <end position="208"/>
    </location>
</feature>
<evidence type="ECO:0000256" key="6">
    <source>
        <dbReference type="SAM" id="SignalP"/>
    </source>
</evidence>
<evidence type="ECO:0008006" key="9">
    <source>
        <dbReference type="Google" id="ProtNLM"/>
    </source>
</evidence>
<evidence type="ECO:0000256" key="1">
    <source>
        <dbReference type="ARBA" id="ARBA00004613"/>
    </source>
</evidence>
<reference evidence="7 8" key="1">
    <citation type="journal article" date="2024" name="BMC Genomics">
        <title>Genome assembly of redclaw crayfish (Cherax quadricarinatus) provides insights into its immune adaptation and hypoxia tolerance.</title>
        <authorList>
            <person name="Liu Z."/>
            <person name="Zheng J."/>
            <person name="Li H."/>
            <person name="Fang K."/>
            <person name="Wang S."/>
            <person name="He J."/>
            <person name="Zhou D."/>
            <person name="Weng S."/>
            <person name="Chi M."/>
            <person name="Gu Z."/>
            <person name="He J."/>
            <person name="Li F."/>
            <person name="Wang M."/>
        </authorList>
    </citation>
    <scope>NUCLEOTIDE SEQUENCE [LARGE SCALE GENOMIC DNA]</scope>
    <source>
        <strain evidence="7">ZL_2023a</strain>
    </source>
</reference>
<gene>
    <name evidence="7" type="ORF">OTU49_009066</name>
</gene>
<evidence type="ECO:0000256" key="3">
    <source>
        <dbReference type="ARBA" id="ARBA00022525"/>
    </source>
</evidence>
<dbReference type="PANTHER" id="PTHR13234">
    <property type="entry name" value="GAMMA-INTERFERON INDUCIBLE LYSOSOMAL THIOL REDUCTASE GILT"/>
    <property type="match status" value="1"/>
</dbReference>
<accession>A0AAW0WB81</accession>
<comment type="subcellular location">
    <subcellularLocation>
        <location evidence="1">Secreted</location>
    </subcellularLocation>
</comment>
<keyword evidence="3" id="KW-0964">Secreted</keyword>
<comment type="caution">
    <text evidence="7">The sequence shown here is derived from an EMBL/GenBank/DDBJ whole genome shotgun (WGS) entry which is preliminary data.</text>
</comment>
<proteinExistence type="inferred from homology"/>
<protein>
    <recommendedName>
        <fullName evidence="9">Gamma-interferon inducible lysosomal thiol reductase</fullName>
    </recommendedName>
</protein>
<evidence type="ECO:0000256" key="2">
    <source>
        <dbReference type="ARBA" id="ARBA00005679"/>
    </source>
</evidence>
<dbReference type="PANTHER" id="PTHR13234:SF8">
    <property type="entry name" value="GAMMA-INTERFERON-INDUCIBLE LYSOSOMAL THIOL REDUCTASE"/>
    <property type="match status" value="1"/>
</dbReference>
<organism evidence="7 8">
    <name type="scientific">Cherax quadricarinatus</name>
    <name type="common">Australian red claw crayfish</name>
    <dbReference type="NCBI Taxonomy" id="27406"/>
    <lineage>
        <taxon>Eukaryota</taxon>
        <taxon>Metazoa</taxon>
        <taxon>Ecdysozoa</taxon>
        <taxon>Arthropoda</taxon>
        <taxon>Crustacea</taxon>
        <taxon>Multicrustacea</taxon>
        <taxon>Malacostraca</taxon>
        <taxon>Eumalacostraca</taxon>
        <taxon>Eucarida</taxon>
        <taxon>Decapoda</taxon>
        <taxon>Pleocyemata</taxon>
        <taxon>Astacidea</taxon>
        <taxon>Parastacoidea</taxon>
        <taxon>Parastacidae</taxon>
        <taxon>Cherax</taxon>
    </lineage>
</organism>
<evidence type="ECO:0000256" key="5">
    <source>
        <dbReference type="ARBA" id="ARBA00023180"/>
    </source>
</evidence>
<dbReference type="InterPro" id="IPR004911">
    <property type="entry name" value="Interferon-induced_GILT"/>
</dbReference>
<keyword evidence="4 6" id="KW-0732">Signal</keyword>